<evidence type="ECO:0000256" key="10">
    <source>
        <dbReference type="RuleBase" id="RU000304"/>
    </source>
</evidence>
<evidence type="ECO:0000256" key="4">
    <source>
        <dbReference type="ARBA" id="ARBA00022553"/>
    </source>
</evidence>
<keyword evidence="7 11" id="KW-0418">Kinase</keyword>
<keyword evidence="14" id="KW-1185">Reference proteome</keyword>
<evidence type="ECO:0000256" key="2">
    <source>
        <dbReference type="ARBA" id="ARBA00012411"/>
    </source>
</evidence>
<feature type="domain" description="Protein kinase" evidence="12">
    <location>
        <begin position="32"/>
        <end position="328"/>
    </location>
</feature>
<dbReference type="PROSITE" id="PS00108">
    <property type="entry name" value="PROTEIN_KINASE_ST"/>
    <property type="match status" value="1"/>
</dbReference>
<feature type="binding site" evidence="9">
    <location>
        <position position="62"/>
    </location>
    <ligand>
        <name>ATP</name>
        <dbReference type="ChEBI" id="CHEBI:30616"/>
    </ligand>
</feature>
<dbReference type="EC" id="2.7.11.24" evidence="2 11"/>
<dbReference type="InterPro" id="IPR003527">
    <property type="entry name" value="MAP_kinase_CS"/>
</dbReference>
<dbReference type="InterPro" id="IPR008271">
    <property type="entry name" value="Ser/Thr_kinase_AS"/>
</dbReference>
<dbReference type="Proteomes" id="UP000530660">
    <property type="component" value="Unassembled WGS sequence"/>
</dbReference>
<dbReference type="InterPro" id="IPR017441">
    <property type="entry name" value="Protein_kinase_ATP_BS"/>
</dbReference>
<name>A0A7J7IKP6_9RHOD</name>
<dbReference type="Gene3D" id="1.10.510.10">
    <property type="entry name" value="Transferase(Phosphotransferase) domain 1"/>
    <property type="match status" value="1"/>
</dbReference>
<evidence type="ECO:0000256" key="7">
    <source>
        <dbReference type="ARBA" id="ARBA00022777"/>
    </source>
</evidence>
<dbReference type="InterPro" id="IPR050117">
    <property type="entry name" value="MAPK"/>
</dbReference>
<keyword evidence="4" id="KW-0597">Phosphoprotein</keyword>
<dbReference type="PROSITE" id="PS50011">
    <property type="entry name" value="PROTEIN_KINASE_DOM"/>
    <property type="match status" value="1"/>
</dbReference>
<proteinExistence type="inferred from homology"/>
<sequence>MHASIVQEAGDANRPFKTYLVGNTKFTVPAHYELVRPLGQGAYGLVVAARDARTGAGIAIKKISRVFAHVTDARRTLREIKLLRHFRHENIIDLVDLFVEPSATSADFDDVYLASTLLDTDLHQIIASGQKLTDDHFQYFIYQILRGLKYVHSANVLHRDLKPSNLLVRANCDLVIADFGLARASHPRADDASNQMFLTEYVATRWYRAPEIMLSWRHYTSAVDIWSVGCIFAELLGRRPLFPGRDYLHQLQLITQVLGTPSEADLMDVASDRAKRFMQSLPVRTPMRWKDIFPRCENPLALDLLSQMLCFSPERRITVQEALAHPYMEKCADVNDEPVCDRAFDFSFEERADRGGATEIRQMLWEEIKGFGLQQQPNGRMATLAP</sequence>
<evidence type="ECO:0000256" key="5">
    <source>
        <dbReference type="ARBA" id="ARBA00022679"/>
    </source>
</evidence>
<evidence type="ECO:0000256" key="11">
    <source>
        <dbReference type="RuleBase" id="RU361165"/>
    </source>
</evidence>
<keyword evidence="11" id="KW-0460">Magnesium</keyword>
<dbReference type="PROSITE" id="PS01351">
    <property type="entry name" value="MAPK"/>
    <property type="match status" value="1"/>
</dbReference>
<evidence type="ECO:0000256" key="8">
    <source>
        <dbReference type="ARBA" id="ARBA00022840"/>
    </source>
</evidence>
<keyword evidence="8 9" id="KW-0067">ATP-binding</keyword>
<dbReference type="CDD" id="cd07834">
    <property type="entry name" value="STKc_MAPK"/>
    <property type="match status" value="1"/>
</dbReference>
<dbReference type="PANTHER" id="PTHR24055">
    <property type="entry name" value="MITOGEN-ACTIVATED PROTEIN KINASE"/>
    <property type="match status" value="1"/>
</dbReference>
<dbReference type="EMBL" id="VWRR01000007">
    <property type="protein sequence ID" value="KAF6003259.1"/>
    <property type="molecule type" value="Genomic_DNA"/>
</dbReference>
<gene>
    <name evidence="13" type="ORF">F1559_002256</name>
</gene>
<comment type="cofactor">
    <cofactor evidence="1 11">
        <name>Mg(2+)</name>
        <dbReference type="ChEBI" id="CHEBI:18420"/>
    </cofactor>
</comment>
<keyword evidence="6 9" id="KW-0547">Nucleotide-binding</keyword>
<dbReference type="FunFam" id="1.10.510.10:FF:000013">
    <property type="entry name" value="Mitogen-activated protein kinase"/>
    <property type="match status" value="1"/>
</dbReference>
<evidence type="ECO:0000313" key="13">
    <source>
        <dbReference type="EMBL" id="KAF6003259.1"/>
    </source>
</evidence>
<comment type="caution">
    <text evidence="13">The sequence shown here is derived from an EMBL/GenBank/DDBJ whole genome shotgun (WGS) entry which is preliminary data.</text>
</comment>
<organism evidence="13 14">
    <name type="scientific">Cyanidiococcus yangmingshanensis</name>
    <dbReference type="NCBI Taxonomy" id="2690220"/>
    <lineage>
        <taxon>Eukaryota</taxon>
        <taxon>Rhodophyta</taxon>
        <taxon>Bangiophyceae</taxon>
        <taxon>Cyanidiales</taxon>
        <taxon>Cyanidiaceae</taxon>
        <taxon>Cyanidiococcus</taxon>
    </lineage>
</organism>
<protein>
    <recommendedName>
        <fullName evidence="2 11">Mitogen-activated protein kinase</fullName>
        <ecNumber evidence="2 11">2.7.11.24</ecNumber>
    </recommendedName>
</protein>
<dbReference type="SMART" id="SM00220">
    <property type="entry name" value="S_TKc"/>
    <property type="match status" value="1"/>
</dbReference>
<dbReference type="OrthoDB" id="192887at2759"/>
<dbReference type="Gene3D" id="3.30.200.20">
    <property type="entry name" value="Phosphorylase Kinase, domain 1"/>
    <property type="match status" value="1"/>
</dbReference>
<evidence type="ECO:0000259" key="12">
    <source>
        <dbReference type="PROSITE" id="PS50011"/>
    </source>
</evidence>
<comment type="activity regulation">
    <text evidence="11">Activated by threonine and tyrosine phosphorylation.</text>
</comment>
<dbReference type="Pfam" id="PF00069">
    <property type="entry name" value="Pkinase"/>
    <property type="match status" value="1"/>
</dbReference>
<evidence type="ECO:0000256" key="1">
    <source>
        <dbReference type="ARBA" id="ARBA00001946"/>
    </source>
</evidence>
<reference evidence="13 14" key="1">
    <citation type="journal article" date="2020" name="J. Phycol.">
        <title>Comparative genome analysis reveals Cyanidiococcus gen. nov., a new extremophilic red algal genus sister to Cyanidioschyzon (Cyanidioschyzonaceae, Rhodophyta).</title>
        <authorList>
            <person name="Liu S.-L."/>
            <person name="Chiang Y.-R."/>
            <person name="Yoon H.S."/>
            <person name="Fu H.-Y."/>
        </authorList>
    </citation>
    <scope>NUCLEOTIDE SEQUENCE [LARGE SCALE GENOMIC DNA]</scope>
    <source>
        <strain evidence="13 14">THAL066</strain>
    </source>
</reference>
<dbReference type="PROSITE" id="PS00107">
    <property type="entry name" value="PROTEIN_KINASE_ATP"/>
    <property type="match status" value="1"/>
</dbReference>
<dbReference type="GO" id="GO:0004707">
    <property type="term" value="F:MAP kinase activity"/>
    <property type="evidence" value="ECO:0007669"/>
    <property type="project" value="UniProtKB-EC"/>
</dbReference>
<evidence type="ECO:0000313" key="14">
    <source>
        <dbReference type="Proteomes" id="UP000530660"/>
    </source>
</evidence>
<dbReference type="InterPro" id="IPR000719">
    <property type="entry name" value="Prot_kinase_dom"/>
</dbReference>
<dbReference type="FunFam" id="3.30.200.20:FF:000028">
    <property type="entry name" value="Mitogen-activated protein kinase"/>
    <property type="match status" value="1"/>
</dbReference>
<keyword evidence="5 11" id="KW-0808">Transferase</keyword>
<comment type="similarity">
    <text evidence="11">Belongs to the protein kinase superfamily. Ser/Thr protein kinase family. MAP kinase subfamily.</text>
</comment>
<keyword evidence="3 10" id="KW-0723">Serine/threonine-protein kinase</keyword>
<dbReference type="GO" id="GO:0005524">
    <property type="term" value="F:ATP binding"/>
    <property type="evidence" value="ECO:0007669"/>
    <property type="project" value="UniProtKB-UniRule"/>
</dbReference>
<dbReference type="InterPro" id="IPR011009">
    <property type="entry name" value="Kinase-like_dom_sf"/>
</dbReference>
<evidence type="ECO:0000256" key="6">
    <source>
        <dbReference type="ARBA" id="ARBA00022741"/>
    </source>
</evidence>
<accession>A0A7J7IKP6</accession>
<dbReference type="SUPFAM" id="SSF56112">
    <property type="entry name" value="Protein kinase-like (PK-like)"/>
    <property type="match status" value="1"/>
</dbReference>
<comment type="catalytic activity">
    <reaction evidence="11">
        <text>L-threonyl-[protein] + ATP = O-phospho-L-threonyl-[protein] + ADP + H(+)</text>
        <dbReference type="Rhea" id="RHEA:46608"/>
        <dbReference type="Rhea" id="RHEA-COMP:11060"/>
        <dbReference type="Rhea" id="RHEA-COMP:11605"/>
        <dbReference type="ChEBI" id="CHEBI:15378"/>
        <dbReference type="ChEBI" id="CHEBI:30013"/>
        <dbReference type="ChEBI" id="CHEBI:30616"/>
        <dbReference type="ChEBI" id="CHEBI:61977"/>
        <dbReference type="ChEBI" id="CHEBI:456216"/>
        <dbReference type="EC" id="2.7.11.24"/>
    </reaction>
</comment>
<dbReference type="AlphaFoldDB" id="A0A7J7IKP6"/>
<evidence type="ECO:0000256" key="3">
    <source>
        <dbReference type="ARBA" id="ARBA00022527"/>
    </source>
</evidence>
<evidence type="ECO:0000256" key="9">
    <source>
        <dbReference type="PROSITE-ProRule" id="PRU10141"/>
    </source>
</evidence>